<evidence type="ECO:0000259" key="26">
    <source>
        <dbReference type="PROSITE" id="PS51388"/>
    </source>
</evidence>
<evidence type="ECO:0000256" key="23">
    <source>
        <dbReference type="RuleBase" id="RU003932"/>
    </source>
</evidence>
<feature type="compositionally biased region" description="Low complexity" evidence="24">
    <location>
        <begin position="945"/>
        <end position="955"/>
    </location>
</feature>
<keyword evidence="15" id="KW-0472">Membrane</keyword>
<dbReference type="GO" id="GO:0098793">
    <property type="term" value="C:presynapse"/>
    <property type="evidence" value="ECO:0007669"/>
    <property type="project" value="GOC"/>
</dbReference>
<dbReference type="PANTHER" id="PTHR11566">
    <property type="entry name" value="DYNAMIN"/>
    <property type="match status" value="1"/>
</dbReference>
<dbReference type="Pfam" id="PF00350">
    <property type="entry name" value="Dynamin_N"/>
    <property type="match status" value="1"/>
</dbReference>
<evidence type="ECO:0000256" key="12">
    <source>
        <dbReference type="ARBA" id="ARBA00022989"/>
    </source>
</evidence>
<feature type="compositionally biased region" description="Low complexity" evidence="24">
    <location>
        <begin position="1073"/>
        <end position="1087"/>
    </location>
</feature>
<dbReference type="InterPro" id="IPR020850">
    <property type="entry name" value="GED_dom"/>
</dbReference>
<feature type="compositionally biased region" description="Polar residues" evidence="24">
    <location>
        <begin position="1055"/>
        <end position="1072"/>
    </location>
</feature>
<evidence type="ECO:0000256" key="6">
    <source>
        <dbReference type="ARBA" id="ARBA00022701"/>
    </source>
</evidence>
<feature type="region of interest" description="Disordered" evidence="24">
    <location>
        <begin position="1151"/>
        <end position="1171"/>
    </location>
</feature>
<keyword evidence="17" id="KW-0325">Glycoprotein</keyword>
<feature type="region of interest" description="Disordered" evidence="24">
    <location>
        <begin position="913"/>
        <end position="1132"/>
    </location>
</feature>
<dbReference type="SMART" id="SM00233">
    <property type="entry name" value="PH"/>
    <property type="match status" value="1"/>
</dbReference>
<dbReference type="Pfam" id="PF02212">
    <property type="entry name" value="GED"/>
    <property type="match status" value="1"/>
</dbReference>
<accession>A0A8J7T9S1</accession>
<evidence type="ECO:0000256" key="18">
    <source>
        <dbReference type="ARBA" id="ARBA00034697"/>
    </source>
</evidence>
<feature type="compositionally biased region" description="Acidic residues" evidence="24">
    <location>
        <begin position="1508"/>
        <end position="1519"/>
    </location>
</feature>
<dbReference type="GO" id="GO:0003924">
    <property type="term" value="F:GTPase activity"/>
    <property type="evidence" value="ECO:0007669"/>
    <property type="project" value="InterPro"/>
</dbReference>
<evidence type="ECO:0000256" key="15">
    <source>
        <dbReference type="ARBA" id="ARBA00023136"/>
    </source>
</evidence>
<dbReference type="EC" id="3.6.5.5" evidence="1"/>
<dbReference type="SMART" id="SM00053">
    <property type="entry name" value="DYNc"/>
    <property type="match status" value="1"/>
</dbReference>
<dbReference type="PRINTS" id="PR00195">
    <property type="entry name" value="DYNAMIN"/>
</dbReference>
<dbReference type="PROSITE" id="PS51388">
    <property type="entry name" value="GED"/>
    <property type="match status" value="1"/>
</dbReference>
<dbReference type="InterPro" id="IPR000375">
    <property type="entry name" value="Dynamin_stalk"/>
</dbReference>
<dbReference type="PROSITE" id="PS51469">
    <property type="entry name" value="SUN"/>
    <property type="match status" value="1"/>
</dbReference>
<feature type="compositionally biased region" description="Low complexity" evidence="24">
    <location>
        <begin position="1467"/>
        <end position="1480"/>
    </location>
</feature>
<dbReference type="SUPFAM" id="SSF52540">
    <property type="entry name" value="P-loop containing nucleoside triphosphate hydrolases"/>
    <property type="match status" value="2"/>
</dbReference>
<keyword evidence="13" id="KW-0175">Coiled coil</keyword>
<dbReference type="PROSITE" id="PS00410">
    <property type="entry name" value="G_DYNAMIN_1"/>
    <property type="match status" value="1"/>
</dbReference>
<feature type="domain" description="SUN" evidence="27">
    <location>
        <begin position="1191"/>
        <end position="1357"/>
    </location>
</feature>
<evidence type="ECO:0000256" key="7">
    <source>
        <dbReference type="ARBA" id="ARBA00022729"/>
    </source>
</evidence>
<dbReference type="InterPro" id="IPR011993">
    <property type="entry name" value="PH-like_dom_sf"/>
</dbReference>
<feature type="region of interest" description="Disordered" evidence="24">
    <location>
        <begin position="1846"/>
        <end position="1866"/>
    </location>
</feature>
<feature type="compositionally biased region" description="Polar residues" evidence="24">
    <location>
        <begin position="994"/>
        <end position="1006"/>
    </location>
</feature>
<evidence type="ECO:0000256" key="14">
    <source>
        <dbReference type="ARBA" id="ARBA00023134"/>
    </source>
</evidence>
<dbReference type="GO" id="GO:0001503">
    <property type="term" value="P:ossification"/>
    <property type="evidence" value="ECO:0007669"/>
    <property type="project" value="UniProtKB-KW"/>
</dbReference>
<dbReference type="InterPro" id="IPR022812">
    <property type="entry name" value="Dynamin"/>
</dbReference>
<dbReference type="PROSITE" id="PS51718">
    <property type="entry name" value="G_DYNAMIN_2"/>
    <property type="match status" value="1"/>
</dbReference>
<evidence type="ECO:0000256" key="1">
    <source>
        <dbReference type="ARBA" id="ARBA00011980"/>
    </source>
</evidence>
<evidence type="ECO:0000313" key="30">
    <source>
        <dbReference type="Proteomes" id="UP000736164"/>
    </source>
</evidence>
<dbReference type="Gene3D" id="3.40.50.300">
    <property type="entry name" value="P-loop containing nucleotide triphosphate hydrolases"/>
    <property type="match status" value="3"/>
</dbReference>
<keyword evidence="6" id="KW-0493">Microtubule</keyword>
<dbReference type="GO" id="GO:0031623">
    <property type="term" value="P:receptor internalization"/>
    <property type="evidence" value="ECO:0007669"/>
    <property type="project" value="TreeGrafter"/>
</dbReference>
<dbReference type="PROSITE" id="PS50003">
    <property type="entry name" value="PH_DOMAIN"/>
    <property type="match status" value="1"/>
</dbReference>
<proteinExistence type="inferred from homology"/>
<dbReference type="Gene3D" id="2.30.29.30">
    <property type="entry name" value="Pleckstrin-homology domain (PH domain)/Phosphotyrosine-binding domain (PTB)"/>
    <property type="match status" value="3"/>
</dbReference>
<dbReference type="InterPro" id="IPR030381">
    <property type="entry name" value="G_DYNAMIN_dom"/>
</dbReference>
<keyword evidence="9" id="KW-0378">Hydrolase</keyword>
<feature type="non-terminal residue" evidence="29">
    <location>
        <position position="1"/>
    </location>
</feature>
<dbReference type="InterPro" id="IPR045063">
    <property type="entry name" value="Dynamin_N"/>
</dbReference>
<dbReference type="Proteomes" id="UP000736164">
    <property type="component" value="Unassembled WGS sequence"/>
</dbReference>
<dbReference type="GO" id="GO:0005525">
    <property type="term" value="F:GTP binding"/>
    <property type="evidence" value="ECO:0007669"/>
    <property type="project" value="UniProtKB-KW"/>
</dbReference>
<comment type="similarity">
    <text evidence="23">Belongs to the TRAFAC class dynamin-like GTPase superfamily. Dynamin/Fzo/YdjA family.</text>
</comment>
<dbReference type="CDD" id="cd01256">
    <property type="entry name" value="PH_dynamin"/>
    <property type="match status" value="1"/>
</dbReference>
<feature type="region of interest" description="Disordered" evidence="24">
    <location>
        <begin position="1884"/>
        <end position="1903"/>
    </location>
</feature>
<evidence type="ECO:0000259" key="27">
    <source>
        <dbReference type="PROSITE" id="PS51469"/>
    </source>
</evidence>
<dbReference type="Gene3D" id="1.20.120.1240">
    <property type="entry name" value="Dynamin, middle domain"/>
    <property type="match status" value="2"/>
</dbReference>
<dbReference type="InterPro" id="IPR003130">
    <property type="entry name" value="GED"/>
</dbReference>
<feature type="compositionally biased region" description="Pro residues" evidence="24">
    <location>
        <begin position="979"/>
        <end position="992"/>
    </location>
</feature>
<evidence type="ECO:0000256" key="21">
    <source>
        <dbReference type="ARBA" id="ARBA00075366"/>
    </source>
</evidence>
<evidence type="ECO:0000256" key="16">
    <source>
        <dbReference type="ARBA" id="ARBA00023175"/>
    </source>
</evidence>
<dbReference type="InterPro" id="IPR012919">
    <property type="entry name" value="SUN_dom"/>
</dbReference>
<sequence>MGNRGMEELIPLVNRLQDAFSTIGQSCNLDLPQIAVVGGQSAGKSSVLENFVGRDFLPRGSGIVTRRPLVLQLISSNTGQRTIGVITKLDLMDEGTDARDVLENKLLPLRREYAEFLQCKGKKFTDFDEVRQEIEAETDRLTGANKGISPVPINLRVYSPHVLNLTLIDLPGITKVPVGDQPPDIEYQIRDMIMQFICRENCLILAVTPANTDLANSDALKLAKDVDPQGQRTIGVITKLDLMDEGTDARDVLENKLLPLRRGYIGVVNRSQKDIDGKKDIKAALAAERKFFLSHPSYRHMADNMGTPYLQKVLNQQLTNHIRDTLPAFRSKLQAQLLSLDKEAEEYRHFRPDDPSRKTKALLQMVQQFSVDFEKRIEGSGDQVDTVELSGGAKINRIFHERFPFELVKVRQPSCSRCDRPASLMGTGLFTPDMAFEAIVKKQIVKLKEPCLKCVDMVIQELINTVRQCTIKLGTFPRLREETERIVTTHIRDRESRAKDQVLLLIEVQLSYINTNHEDFIGFANLGEGVGRVERGRALLSSSSLTADLSPPQVIRKGWLTINNISIIKGGAKEYWFVLTAESLSWFKDDESRRLDGESPRESHCPQGLRKRAVTAAVSWNIEPHLPCPCPPCSSVPPVILPPRPGGGSSPALSCPVCTEGSCVSVSRALSLSGLRPEKEKKYMLPLDNLKVRDVEKGFMSSKHIFALFNTEQRLSQLNGSHCPAGYSQERCKAKHNYTLPGTVPAAILGCTWLTFLNFMAWSMRNVYKDYRYLELACDSQEEVDSWKASLLRAGVYPEKSFVDSEDSGPSDNFSMDPQLERQVETIRNLVDSYMAIVNKCIRDLMPKTIMHLMINNVKEFINAELLAQLYSTGDQSALMDESPEQAQRRDEVLRTHHALKEALAIIGDISTTTITTPLPPPVDSSWLQAGQGGSRRSPPPSPTAPRRMQLGSRAPAPPVPSRPGPLPPFNNSADALPPQVPSRPNRAPPSIPRCSTHSQPVSPSESSEREAQRGEALARTPCQPITARHRIRDEPSGLAEPEPVSETVPEHETSLSLDDTPSSASATTENISSTPTSQTPPVTQSSAIEVPSADTHVGSSYDAEQSAADCEAGGTPVASPPSESPPFDRSLDSAFSHFFHDFLSLGQKVDPNNIKEPDPSAVVNGKDPGDIPTFDEWKKKVMEVEKEKSQSMHPSSNGSPHTVKKVQKNFNNYASVECGAKILSANPEAKSTSAILMENMDLYMLNPCSNKIWFVIELCEPIQVKQLDIANFELFSSTPKDFLVSISDRYPTNKWIKLGTFHARDERTVQSFPLDEQLYAKYVKMFIKYIKVELLSHFGSEHFCPLSLIRVFGTSMVEEYEEIAESQYASERLEYLDEDYDYPPGYVPPEDKSSKNLLGSATNAILNMVNIAANMLGAKPELDDAARRDANISTEAINQTETSSVPQPTTDSPPMLETREVGDPSLAPVEEPEPALATEPPVPEESLIVQLVHEEEEEPSPSTVTLLEDEDLEDEEAEGQSRHQLESNIYCGELPFLSCVASFSEYIFHWCSAITALQRQHSSALGKQEAEQDHLNSLEQSTLMPIKTLDLNGNQVHGSNQKESVFMRLNNRIKALEMNMSLSSRYLEELSQRYRKQMEEMQRAFNKTIIKLQNTSRIAEEQDQRQTESIQLLQGQLENITELVLNLSATVSQLQREVSDWQNYLVISLVLCLSLGLLLCVQRYRNSAPLQKRPDSSIPKSNHYPSPKRCFSSYDDMSLKRRISCPLVRSKSFQLPTTEGKCPDDLYIVEPLRFSPENKKKKRCKMKNEKIETLKSSVLVPPVANGGPKCNGPVQPHSTFLPSGEVCTSSYKGPPSEGSSEGSSHSDESYFCGISACTRLCNGQPPPKTKTEKRAFKRRRSKMTEQGKCVGDLLQTRTGAIASLQDIIIKGNKEMTVGTFGVTAVSGQV</sequence>
<feature type="domain" description="Dynamin-type G" evidence="28">
    <location>
        <begin position="28"/>
        <end position="327"/>
    </location>
</feature>
<dbReference type="InterPro" id="IPR027417">
    <property type="entry name" value="P-loop_NTPase"/>
</dbReference>
<keyword evidence="14 23" id="KW-0342">GTP-binding</keyword>
<dbReference type="EMBL" id="JAAWVO010019016">
    <property type="protein sequence ID" value="MBN3314951.1"/>
    <property type="molecule type" value="Genomic_DNA"/>
</dbReference>
<evidence type="ECO:0000256" key="22">
    <source>
        <dbReference type="ARBA" id="ARBA00081911"/>
    </source>
</evidence>
<feature type="compositionally biased region" description="Low complexity" evidence="24">
    <location>
        <begin position="1850"/>
        <end position="1864"/>
    </location>
</feature>
<comment type="caution">
    <text evidence="29">The sequence shown here is derived from an EMBL/GenBank/DDBJ whole genome shotgun (WGS) entry which is preliminary data.</text>
</comment>
<dbReference type="SMART" id="SM00302">
    <property type="entry name" value="GED"/>
    <property type="match status" value="1"/>
</dbReference>
<organism evidence="29 30">
    <name type="scientific">Atractosteus spatula</name>
    <name type="common">Alligator gar</name>
    <name type="synonym">Lepisosteus spatula</name>
    <dbReference type="NCBI Taxonomy" id="7917"/>
    <lineage>
        <taxon>Eukaryota</taxon>
        <taxon>Metazoa</taxon>
        <taxon>Chordata</taxon>
        <taxon>Craniata</taxon>
        <taxon>Vertebrata</taxon>
        <taxon>Euteleostomi</taxon>
        <taxon>Actinopterygii</taxon>
        <taxon>Neopterygii</taxon>
        <taxon>Holostei</taxon>
        <taxon>Semionotiformes</taxon>
        <taxon>Lepisosteidae</taxon>
        <taxon>Atractosteus</taxon>
    </lineage>
</organism>
<keyword evidence="30" id="KW-1185">Reference proteome</keyword>
<evidence type="ECO:0000256" key="8">
    <source>
        <dbReference type="ARBA" id="ARBA00022741"/>
    </source>
</evidence>
<comment type="subcellular location">
    <subcellularLocation>
        <location evidence="18">Rough endoplasmic reticulum membrane</location>
        <topology evidence="18">Single-pass type I membrane protein</topology>
    </subcellularLocation>
</comment>
<evidence type="ECO:0000256" key="11">
    <source>
        <dbReference type="ARBA" id="ARBA00022855"/>
    </source>
</evidence>
<evidence type="ECO:0000256" key="19">
    <source>
        <dbReference type="ARBA" id="ARBA00055064"/>
    </source>
</evidence>
<dbReference type="FunFam" id="3.40.50.300:FF:000045">
    <property type="entry name" value="dynamin-1 isoform X2"/>
    <property type="match status" value="1"/>
</dbReference>
<keyword evidence="12" id="KW-1133">Transmembrane helix</keyword>
<dbReference type="GO" id="GO:0030867">
    <property type="term" value="C:rough endoplasmic reticulum membrane"/>
    <property type="evidence" value="ECO:0007669"/>
    <property type="project" value="UniProtKB-SubCell"/>
</dbReference>
<evidence type="ECO:0000256" key="5">
    <source>
        <dbReference type="ARBA" id="ARBA00022692"/>
    </source>
</evidence>
<keyword evidence="3" id="KW-0597">Phosphoprotein</keyword>
<dbReference type="FunFam" id="1.20.120.1240:FF:000012">
    <property type="entry name" value="dynamin-3 isoform X1"/>
    <property type="match status" value="1"/>
</dbReference>
<evidence type="ECO:0000256" key="3">
    <source>
        <dbReference type="ARBA" id="ARBA00022553"/>
    </source>
</evidence>
<dbReference type="Pfam" id="PF01031">
    <property type="entry name" value="Dynamin_M"/>
    <property type="match status" value="1"/>
</dbReference>
<keyword evidence="8 23" id="KW-0547">Nucleotide-binding</keyword>
<evidence type="ECO:0000256" key="13">
    <source>
        <dbReference type="ARBA" id="ARBA00023054"/>
    </source>
</evidence>
<dbReference type="Pfam" id="PF07738">
    <property type="entry name" value="Sad1_UNC"/>
    <property type="match status" value="1"/>
</dbReference>
<dbReference type="GO" id="GO:0005874">
    <property type="term" value="C:microtubule"/>
    <property type="evidence" value="ECO:0007669"/>
    <property type="project" value="UniProtKB-KW"/>
</dbReference>
<dbReference type="GO" id="GO:0016185">
    <property type="term" value="P:synaptic vesicle budding from presynaptic endocytic zone membrane"/>
    <property type="evidence" value="ECO:0007669"/>
    <property type="project" value="TreeGrafter"/>
</dbReference>
<feature type="region of interest" description="Disordered" evidence="24">
    <location>
        <begin position="1435"/>
        <end position="1523"/>
    </location>
</feature>
<evidence type="ECO:0000256" key="17">
    <source>
        <dbReference type="ARBA" id="ARBA00023180"/>
    </source>
</evidence>
<reference evidence="29" key="1">
    <citation type="journal article" date="2021" name="Cell">
        <title>Tracing the genetic footprints of vertebrate landing in non-teleost ray-finned fishes.</title>
        <authorList>
            <person name="Bi X."/>
            <person name="Wang K."/>
            <person name="Yang L."/>
            <person name="Pan H."/>
            <person name="Jiang H."/>
            <person name="Wei Q."/>
            <person name="Fang M."/>
            <person name="Yu H."/>
            <person name="Zhu C."/>
            <person name="Cai Y."/>
            <person name="He Y."/>
            <person name="Gan X."/>
            <person name="Zeng H."/>
            <person name="Yu D."/>
            <person name="Zhu Y."/>
            <person name="Jiang H."/>
            <person name="Qiu Q."/>
            <person name="Yang H."/>
            <person name="Zhang Y.E."/>
            <person name="Wang W."/>
            <person name="Zhu M."/>
            <person name="He S."/>
            <person name="Zhang G."/>
        </authorList>
    </citation>
    <scope>NUCLEOTIDE SEQUENCE</scope>
    <source>
        <strain evidence="29">Allg_001</strain>
    </source>
</reference>
<comment type="function">
    <text evidence="19">Required for bone modeling during late embryogenesis. Regulates type I collagen synthesis in osteoblasts during their postnatal maturation.</text>
</comment>
<feature type="domain" description="PH" evidence="25">
    <location>
        <begin position="553"/>
        <end position="796"/>
    </location>
</feature>
<feature type="domain" description="GED" evidence="26">
    <location>
        <begin position="824"/>
        <end position="915"/>
    </location>
</feature>
<keyword evidence="2" id="KW-0217">Developmental protein</keyword>
<name>A0A8J7T9S1_ATRSP</name>
<dbReference type="InterPro" id="IPR001401">
    <property type="entry name" value="Dynamin_GTPase"/>
</dbReference>
<evidence type="ECO:0000256" key="10">
    <source>
        <dbReference type="ARBA" id="ARBA00022824"/>
    </source>
</evidence>
<evidence type="ECO:0000256" key="9">
    <source>
        <dbReference type="ARBA" id="ARBA00022801"/>
    </source>
</evidence>
<dbReference type="InterPro" id="IPR001849">
    <property type="entry name" value="PH_domain"/>
</dbReference>
<evidence type="ECO:0000256" key="4">
    <source>
        <dbReference type="ARBA" id="ARBA00022583"/>
    </source>
</evidence>
<keyword evidence="5" id="KW-0812">Transmembrane</keyword>
<dbReference type="FunFam" id="2.60.120.260:FF:000024">
    <property type="entry name" value="SUN domain containing ossification factor"/>
    <property type="match status" value="1"/>
</dbReference>
<feature type="compositionally biased region" description="Polar residues" evidence="24">
    <location>
        <begin position="1435"/>
        <end position="1453"/>
    </location>
</feature>
<dbReference type="CDD" id="cd08771">
    <property type="entry name" value="DLP_1"/>
    <property type="match status" value="1"/>
</dbReference>
<dbReference type="SUPFAM" id="SSF50729">
    <property type="entry name" value="PH domain-like"/>
    <property type="match status" value="1"/>
</dbReference>
<dbReference type="GO" id="GO:0008017">
    <property type="term" value="F:microtubule binding"/>
    <property type="evidence" value="ECO:0007669"/>
    <property type="project" value="TreeGrafter"/>
</dbReference>
<dbReference type="PANTHER" id="PTHR11566:SF54">
    <property type="entry name" value="DYNAMIN-3"/>
    <property type="match status" value="1"/>
</dbReference>
<evidence type="ECO:0000313" key="29">
    <source>
        <dbReference type="EMBL" id="MBN3314951.1"/>
    </source>
</evidence>
<evidence type="ECO:0000256" key="2">
    <source>
        <dbReference type="ARBA" id="ARBA00022473"/>
    </source>
</evidence>
<keyword evidence="16" id="KW-0505">Motor protein</keyword>
<evidence type="ECO:0000256" key="24">
    <source>
        <dbReference type="SAM" id="MobiDB-lite"/>
    </source>
</evidence>
<evidence type="ECO:0000259" key="28">
    <source>
        <dbReference type="PROSITE" id="PS51718"/>
    </source>
</evidence>
<feature type="compositionally biased region" description="Pro residues" evidence="24">
    <location>
        <begin position="956"/>
        <end position="969"/>
    </location>
</feature>
<feature type="non-terminal residue" evidence="29">
    <location>
        <position position="1950"/>
    </location>
</feature>
<dbReference type="GO" id="GO:0005886">
    <property type="term" value="C:plasma membrane"/>
    <property type="evidence" value="ECO:0007669"/>
    <property type="project" value="TreeGrafter"/>
</dbReference>
<evidence type="ECO:0000256" key="20">
    <source>
        <dbReference type="ARBA" id="ARBA00067685"/>
    </source>
</evidence>
<protein>
    <recommendedName>
        <fullName evidence="20">SUN domain-containing ossification factor</fullName>
        <ecNumber evidence="1">3.6.5.5</ecNumber>
    </recommendedName>
    <alternativeName>
        <fullName evidence="22">Membrane protein CH1</fullName>
    </alternativeName>
    <alternativeName>
        <fullName evidence="21">SUN-like protein 1</fullName>
    </alternativeName>
</protein>
<keyword evidence="11" id="KW-0892">Osteogenesis</keyword>
<gene>
    <name evidence="29" type="primary">Dnm2</name>
    <name evidence="29" type="ORF">GTO95_0004965</name>
</gene>
<dbReference type="InterPro" id="IPR019762">
    <property type="entry name" value="Dynamin_GTPase_CS"/>
</dbReference>
<keyword evidence="10" id="KW-0256">Endoplasmic reticulum</keyword>
<dbReference type="Gene3D" id="2.60.120.260">
    <property type="entry name" value="Galactose-binding domain-like"/>
    <property type="match status" value="1"/>
</dbReference>
<evidence type="ECO:0000259" key="25">
    <source>
        <dbReference type="PROSITE" id="PS50003"/>
    </source>
</evidence>
<keyword evidence="4" id="KW-0254">Endocytosis</keyword>
<keyword evidence="7" id="KW-0732">Signal</keyword>